<comment type="subcellular location">
    <subcellularLocation>
        <location evidence="1 7">Cell membrane</location>
        <topology evidence="1 7">Multi-pass membrane protein</topology>
    </subcellularLocation>
</comment>
<keyword evidence="2 7" id="KW-0813">Transport</keyword>
<evidence type="ECO:0000259" key="8">
    <source>
        <dbReference type="PROSITE" id="PS50928"/>
    </source>
</evidence>
<evidence type="ECO:0000256" key="7">
    <source>
        <dbReference type="RuleBase" id="RU363032"/>
    </source>
</evidence>
<dbReference type="CDD" id="cd06261">
    <property type="entry name" value="TM_PBP2"/>
    <property type="match status" value="1"/>
</dbReference>
<keyword evidence="3" id="KW-1003">Cell membrane</keyword>
<feature type="transmembrane region" description="Helical" evidence="7">
    <location>
        <begin position="247"/>
        <end position="266"/>
    </location>
</feature>
<dbReference type="PANTHER" id="PTHR30193">
    <property type="entry name" value="ABC TRANSPORTER PERMEASE PROTEIN"/>
    <property type="match status" value="1"/>
</dbReference>
<evidence type="ECO:0000256" key="1">
    <source>
        <dbReference type="ARBA" id="ARBA00004651"/>
    </source>
</evidence>
<gene>
    <name evidence="9" type="ORF">JX360_15465</name>
</gene>
<comment type="similarity">
    <text evidence="7">Belongs to the binding-protein-dependent transport system permease family.</text>
</comment>
<name>A0ABT0CET2_THEVL</name>
<dbReference type="InterPro" id="IPR035906">
    <property type="entry name" value="MetI-like_sf"/>
</dbReference>
<evidence type="ECO:0000256" key="3">
    <source>
        <dbReference type="ARBA" id="ARBA00022475"/>
    </source>
</evidence>
<dbReference type="PROSITE" id="PS50928">
    <property type="entry name" value="ABC_TM1"/>
    <property type="match status" value="1"/>
</dbReference>
<keyword evidence="5 7" id="KW-1133">Transmembrane helix</keyword>
<accession>A0ABT0CET2</accession>
<keyword evidence="4 7" id="KW-0812">Transmembrane</keyword>
<dbReference type="SUPFAM" id="SSF161098">
    <property type="entry name" value="MetI-like"/>
    <property type="match status" value="1"/>
</dbReference>
<feature type="transmembrane region" description="Helical" evidence="7">
    <location>
        <begin position="57"/>
        <end position="78"/>
    </location>
</feature>
<dbReference type="PANTHER" id="PTHR30193:SF18">
    <property type="entry name" value="OSMOPROTECTIVE COMPOUNDS UPTAKE PERMEASE PROTEIN GGTC"/>
    <property type="match status" value="1"/>
</dbReference>
<sequence>MFVGPALLLLFAYLIFPTIQTLYFSFLDARSQRWVGWQNYQFAFTDRTMLIAFRNNLLWLLLVTGISVSLGLIIAVLVDRVRWEPLAKSLIFLPMAISFVGASVIWRFVYAFQPPGRPQIGLLNAIWTRLGGDPIGWLQTQPLNTLALIVIMIWLQTGFCMVILSAAVKSVPSELLEAARIDGANEIEIFFQVILPYVSKTIMTVATTVVILVLKVFDIVYVMTSGQFGTEVIANRMYSEMFRFRHFGRGSALAVILLIAVIPVMIGNIRSWRRAQ</sequence>
<reference evidence="9" key="1">
    <citation type="submission" date="2021-02" db="EMBL/GenBank/DDBJ databases">
        <title>The CRISPR/cas machinery reduction and long-range gene transfer in the hot spring cyanobacterium Synechococcus.</title>
        <authorList>
            <person name="Dvorak P."/>
            <person name="Jahodarova E."/>
            <person name="Hasler P."/>
            <person name="Poulickova A."/>
        </authorList>
    </citation>
    <scope>NUCLEOTIDE SEQUENCE</scope>
    <source>
        <strain evidence="9">Rupite</strain>
    </source>
</reference>
<evidence type="ECO:0000256" key="6">
    <source>
        <dbReference type="ARBA" id="ARBA00023136"/>
    </source>
</evidence>
<protein>
    <submittedName>
        <fullName evidence="9">Sugar ABC transporter permease</fullName>
    </submittedName>
</protein>
<proteinExistence type="inferred from homology"/>
<feature type="transmembrane region" description="Helical" evidence="7">
    <location>
        <begin position="146"/>
        <end position="168"/>
    </location>
</feature>
<dbReference type="Pfam" id="PF00528">
    <property type="entry name" value="BPD_transp_1"/>
    <property type="match status" value="1"/>
</dbReference>
<dbReference type="EMBL" id="JAFIRA010000055">
    <property type="protein sequence ID" value="MCJ2544286.1"/>
    <property type="molecule type" value="Genomic_DNA"/>
</dbReference>
<evidence type="ECO:0000313" key="9">
    <source>
        <dbReference type="EMBL" id="MCJ2544286.1"/>
    </source>
</evidence>
<evidence type="ECO:0000256" key="5">
    <source>
        <dbReference type="ARBA" id="ARBA00022989"/>
    </source>
</evidence>
<keyword evidence="6 7" id="KW-0472">Membrane</keyword>
<evidence type="ECO:0000256" key="2">
    <source>
        <dbReference type="ARBA" id="ARBA00022448"/>
    </source>
</evidence>
<organism evidence="9 10">
    <name type="scientific">Thermostichus vulcanus str. 'Rupite'</name>
    <dbReference type="NCBI Taxonomy" id="2813851"/>
    <lineage>
        <taxon>Bacteria</taxon>
        <taxon>Bacillati</taxon>
        <taxon>Cyanobacteriota</taxon>
        <taxon>Cyanophyceae</taxon>
        <taxon>Thermostichales</taxon>
        <taxon>Thermostichaceae</taxon>
        <taxon>Thermostichus</taxon>
    </lineage>
</organism>
<dbReference type="InterPro" id="IPR051393">
    <property type="entry name" value="ABC_transporter_permease"/>
</dbReference>
<feature type="domain" description="ABC transmembrane type-1" evidence="8">
    <location>
        <begin position="53"/>
        <end position="268"/>
    </location>
</feature>
<keyword evidence="10" id="KW-1185">Reference proteome</keyword>
<evidence type="ECO:0000256" key="4">
    <source>
        <dbReference type="ARBA" id="ARBA00022692"/>
    </source>
</evidence>
<comment type="caution">
    <text evidence="9">The sequence shown here is derived from an EMBL/GenBank/DDBJ whole genome shotgun (WGS) entry which is preliminary data.</text>
</comment>
<dbReference type="InterPro" id="IPR000515">
    <property type="entry name" value="MetI-like"/>
</dbReference>
<evidence type="ECO:0000313" key="10">
    <source>
        <dbReference type="Proteomes" id="UP000830835"/>
    </source>
</evidence>
<dbReference type="Proteomes" id="UP000830835">
    <property type="component" value="Unassembled WGS sequence"/>
</dbReference>
<feature type="transmembrane region" description="Helical" evidence="7">
    <location>
        <begin position="90"/>
        <end position="109"/>
    </location>
</feature>
<dbReference type="Gene3D" id="1.10.3720.10">
    <property type="entry name" value="MetI-like"/>
    <property type="match status" value="1"/>
</dbReference>